<evidence type="ECO:0000313" key="3">
    <source>
        <dbReference type="EMBL" id="KZO93739.1"/>
    </source>
</evidence>
<feature type="domain" description="Protein CPL1-like" evidence="2">
    <location>
        <begin position="285"/>
        <end position="349"/>
    </location>
</feature>
<keyword evidence="4" id="KW-1185">Reference proteome</keyword>
<gene>
    <name evidence="3" type="ORF">CALVIDRAFT_539649</name>
</gene>
<dbReference type="EMBL" id="KV417299">
    <property type="protein sequence ID" value="KZO93739.1"/>
    <property type="molecule type" value="Genomic_DNA"/>
</dbReference>
<dbReference type="OrthoDB" id="439917at2759"/>
<evidence type="ECO:0000259" key="2">
    <source>
        <dbReference type="Pfam" id="PF21671"/>
    </source>
</evidence>
<sequence>MLLALLALSLPLFFHSLPPAVHAASLPGKRDVFACAFVDTELVVDGVDFGIFTECLCVDIIPDNEAPLAALIENNPVAKHAAEMTSMSQVTNALTDLVKNSGGASQCTYPPNANPVCTETDPCAYTCNAPYIKIGGKCVLPPPPSALGKRDIDICAFVDTELIVDGVDFGIFRECVCLDILDAVLHTNAVAKNAAEQTSSSQVRNAITDKINDSGGASQCIYPPHSNPVCTETDPCAYTCDPPYVKRGGKCVLLGSSGLRKRDLATCSYGLTRCGIWSRWGARSYECLDTAVELESCGGCAIPYADEPASGMDCSQIKGVADVQCQEGRCKVNRCRPGWVVGDDGASCVRLAPMSAGHMQTIGAAAEMDNIFSLDPHRMLGNMFQAAGY</sequence>
<dbReference type="PANTHER" id="PTHR35192:SF2">
    <property type="entry name" value="APPLE DOMAIN-CONTAINING PROTEIN"/>
    <property type="match status" value="1"/>
</dbReference>
<keyword evidence="1" id="KW-0732">Signal</keyword>
<dbReference type="InterPro" id="IPR038955">
    <property type="entry name" value="PriA/CPL1_fungi"/>
</dbReference>
<name>A0A167JN65_CALVF</name>
<proteinExistence type="predicted"/>
<evidence type="ECO:0000313" key="4">
    <source>
        <dbReference type="Proteomes" id="UP000076738"/>
    </source>
</evidence>
<dbReference type="AlphaFoldDB" id="A0A167JN65"/>
<dbReference type="Pfam" id="PF21671">
    <property type="entry name" value="CPL1-like"/>
    <property type="match status" value="1"/>
</dbReference>
<feature type="signal peptide" evidence="1">
    <location>
        <begin position="1"/>
        <end position="23"/>
    </location>
</feature>
<dbReference type="InterPro" id="IPR048661">
    <property type="entry name" value="CPL1-like"/>
</dbReference>
<feature type="chain" id="PRO_5007888935" description="Protein CPL1-like domain-containing protein" evidence="1">
    <location>
        <begin position="24"/>
        <end position="389"/>
    </location>
</feature>
<dbReference type="PANTHER" id="PTHR35192">
    <property type="entry name" value="PROTEIN, PUTATIVE-RELATED"/>
    <property type="match status" value="1"/>
</dbReference>
<organism evidence="3 4">
    <name type="scientific">Calocera viscosa (strain TUFC12733)</name>
    <dbReference type="NCBI Taxonomy" id="1330018"/>
    <lineage>
        <taxon>Eukaryota</taxon>
        <taxon>Fungi</taxon>
        <taxon>Dikarya</taxon>
        <taxon>Basidiomycota</taxon>
        <taxon>Agaricomycotina</taxon>
        <taxon>Dacrymycetes</taxon>
        <taxon>Dacrymycetales</taxon>
        <taxon>Dacrymycetaceae</taxon>
        <taxon>Calocera</taxon>
    </lineage>
</organism>
<dbReference type="Proteomes" id="UP000076738">
    <property type="component" value="Unassembled WGS sequence"/>
</dbReference>
<reference evidence="3 4" key="1">
    <citation type="journal article" date="2016" name="Mol. Biol. Evol.">
        <title>Comparative Genomics of Early-Diverging Mushroom-Forming Fungi Provides Insights into the Origins of Lignocellulose Decay Capabilities.</title>
        <authorList>
            <person name="Nagy L.G."/>
            <person name="Riley R."/>
            <person name="Tritt A."/>
            <person name="Adam C."/>
            <person name="Daum C."/>
            <person name="Floudas D."/>
            <person name="Sun H."/>
            <person name="Yadav J.S."/>
            <person name="Pangilinan J."/>
            <person name="Larsson K.H."/>
            <person name="Matsuura K."/>
            <person name="Barry K."/>
            <person name="Labutti K."/>
            <person name="Kuo R."/>
            <person name="Ohm R.A."/>
            <person name="Bhattacharya S.S."/>
            <person name="Shirouzu T."/>
            <person name="Yoshinaga Y."/>
            <person name="Martin F.M."/>
            <person name="Grigoriev I.V."/>
            <person name="Hibbett D.S."/>
        </authorList>
    </citation>
    <scope>NUCLEOTIDE SEQUENCE [LARGE SCALE GENOMIC DNA]</scope>
    <source>
        <strain evidence="3 4">TUFC12733</strain>
    </source>
</reference>
<dbReference type="STRING" id="1330018.A0A167JN65"/>
<accession>A0A167JN65</accession>
<evidence type="ECO:0000256" key="1">
    <source>
        <dbReference type="SAM" id="SignalP"/>
    </source>
</evidence>
<protein>
    <recommendedName>
        <fullName evidence="2">Protein CPL1-like domain-containing protein</fullName>
    </recommendedName>
</protein>